<feature type="region of interest" description="Disordered" evidence="4">
    <location>
        <begin position="209"/>
        <end position="230"/>
    </location>
</feature>
<dbReference type="SMART" id="SM00248">
    <property type="entry name" value="ANK"/>
    <property type="match status" value="4"/>
</dbReference>
<dbReference type="InterPro" id="IPR002110">
    <property type="entry name" value="Ankyrin_rpt"/>
</dbReference>
<dbReference type="PROSITE" id="PS50297">
    <property type="entry name" value="ANK_REP_REGION"/>
    <property type="match status" value="1"/>
</dbReference>
<dbReference type="PANTHER" id="PTHR24201">
    <property type="entry name" value="ANK_REP_REGION DOMAIN-CONTAINING PROTEIN"/>
    <property type="match status" value="1"/>
</dbReference>
<dbReference type="Pfam" id="PF12796">
    <property type="entry name" value="Ank_2"/>
    <property type="match status" value="1"/>
</dbReference>
<feature type="compositionally biased region" description="Low complexity" evidence="4">
    <location>
        <begin position="209"/>
        <end position="222"/>
    </location>
</feature>
<accession>A0A914VTK3</accession>
<name>A0A914VTK3_9BILA</name>
<dbReference type="InterPro" id="IPR036770">
    <property type="entry name" value="Ankyrin_rpt-contain_sf"/>
</dbReference>
<feature type="repeat" description="ANK" evidence="3">
    <location>
        <begin position="112"/>
        <end position="144"/>
    </location>
</feature>
<feature type="repeat" description="ANK" evidence="3">
    <location>
        <begin position="145"/>
        <end position="177"/>
    </location>
</feature>
<organism evidence="5 6">
    <name type="scientific">Plectus sambesii</name>
    <dbReference type="NCBI Taxonomy" id="2011161"/>
    <lineage>
        <taxon>Eukaryota</taxon>
        <taxon>Metazoa</taxon>
        <taxon>Ecdysozoa</taxon>
        <taxon>Nematoda</taxon>
        <taxon>Chromadorea</taxon>
        <taxon>Plectida</taxon>
        <taxon>Plectina</taxon>
        <taxon>Plectoidea</taxon>
        <taxon>Plectidae</taxon>
        <taxon>Plectus</taxon>
    </lineage>
</organism>
<dbReference type="Proteomes" id="UP000887566">
    <property type="component" value="Unplaced"/>
</dbReference>
<sequence length="328" mass="35304">MEADNGANRAMMATEHSMEERDQHWNGATESLLATHYPLHRACRNGDIDTLTRLLSEQSPVPCLSEESFYGWTPFHWAAYFGKRTCLQKLFEHCAARWDGGRLDSDLRTSQFRQTPVHLAAFGGSVGCLRLLLELGCSPATKDYLGETAAHKAARSGSFECLSLLLTHGVNLAEENHAGLTAAAVAAKCGHTTSADFLRRSAELQSKAASTASTSASHSRSSFEQGGSNSTITTSMVNGAYGYVPVQLAQSANTGGTTRRIGDPSIPDVTLDADIGANRVSVAGRKRTYQTANSLAENEPHSFDLSAKKCRLNAFSNSIDGAAYFCQM</sequence>
<evidence type="ECO:0000256" key="2">
    <source>
        <dbReference type="ARBA" id="ARBA00023043"/>
    </source>
</evidence>
<dbReference type="PANTHER" id="PTHR24201:SF17">
    <property type="entry name" value="ANKYRIN REPEAT DOMAIN-CONTAINING PROTEIN 10-LIKE ISOFORM X1"/>
    <property type="match status" value="1"/>
</dbReference>
<dbReference type="Pfam" id="PF13606">
    <property type="entry name" value="Ank_3"/>
    <property type="match status" value="1"/>
</dbReference>
<dbReference type="WBParaSite" id="PSAMB.scaffold246size61639.g4147.t1">
    <property type="protein sequence ID" value="PSAMB.scaffold246size61639.g4147.t1"/>
    <property type="gene ID" value="PSAMB.scaffold246size61639.g4147"/>
</dbReference>
<dbReference type="Gene3D" id="1.25.40.20">
    <property type="entry name" value="Ankyrin repeat-containing domain"/>
    <property type="match status" value="1"/>
</dbReference>
<keyword evidence="2 3" id="KW-0040">ANK repeat</keyword>
<evidence type="ECO:0000313" key="6">
    <source>
        <dbReference type="WBParaSite" id="PSAMB.scaffold246size61639.g4147.t1"/>
    </source>
</evidence>
<evidence type="ECO:0000313" key="5">
    <source>
        <dbReference type="Proteomes" id="UP000887566"/>
    </source>
</evidence>
<dbReference type="PROSITE" id="PS50088">
    <property type="entry name" value="ANK_REPEAT"/>
    <property type="match status" value="2"/>
</dbReference>
<dbReference type="InterPro" id="IPR050776">
    <property type="entry name" value="Ank_Repeat/CDKN_Inhibitor"/>
</dbReference>
<dbReference type="AlphaFoldDB" id="A0A914VTK3"/>
<evidence type="ECO:0000256" key="4">
    <source>
        <dbReference type="SAM" id="MobiDB-lite"/>
    </source>
</evidence>
<dbReference type="SUPFAM" id="SSF48403">
    <property type="entry name" value="Ankyrin repeat"/>
    <property type="match status" value="1"/>
</dbReference>
<keyword evidence="1" id="KW-0677">Repeat</keyword>
<evidence type="ECO:0000256" key="1">
    <source>
        <dbReference type="ARBA" id="ARBA00022737"/>
    </source>
</evidence>
<reference evidence="6" key="1">
    <citation type="submission" date="2022-11" db="UniProtKB">
        <authorList>
            <consortium name="WormBaseParasite"/>
        </authorList>
    </citation>
    <scope>IDENTIFICATION</scope>
</reference>
<keyword evidence="5" id="KW-1185">Reference proteome</keyword>
<protein>
    <submittedName>
        <fullName evidence="6">Ankyrin repeat domain-containing protein 10</fullName>
    </submittedName>
</protein>
<proteinExistence type="predicted"/>
<evidence type="ECO:0000256" key="3">
    <source>
        <dbReference type="PROSITE-ProRule" id="PRU00023"/>
    </source>
</evidence>